<gene>
    <name evidence="1" type="ORF">GIL414_LOCUS61885</name>
</gene>
<evidence type="ECO:0000313" key="1">
    <source>
        <dbReference type="EMBL" id="CAF5084045.1"/>
    </source>
</evidence>
<comment type="caution">
    <text evidence="1">The sequence shown here is derived from an EMBL/GenBank/DDBJ whole genome shotgun (WGS) entry which is preliminary data.</text>
</comment>
<reference evidence="1" key="1">
    <citation type="submission" date="2021-02" db="EMBL/GenBank/DDBJ databases">
        <authorList>
            <person name="Nowell W R."/>
        </authorList>
    </citation>
    <scope>NUCLEOTIDE SEQUENCE</scope>
</reference>
<dbReference type="AlphaFoldDB" id="A0A8S3ET90"/>
<protein>
    <submittedName>
        <fullName evidence="1">Uncharacterized protein</fullName>
    </submittedName>
</protein>
<dbReference type="EMBL" id="CAJOBJ010245485">
    <property type="protein sequence ID" value="CAF5084045.1"/>
    <property type="molecule type" value="Genomic_DNA"/>
</dbReference>
<organism evidence="1 2">
    <name type="scientific">Rotaria magnacalcarata</name>
    <dbReference type="NCBI Taxonomy" id="392030"/>
    <lineage>
        <taxon>Eukaryota</taxon>
        <taxon>Metazoa</taxon>
        <taxon>Spiralia</taxon>
        <taxon>Gnathifera</taxon>
        <taxon>Rotifera</taxon>
        <taxon>Eurotatoria</taxon>
        <taxon>Bdelloidea</taxon>
        <taxon>Philodinida</taxon>
        <taxon>Philodinidae</taxon>
        <taxon>Rotaria</taxon>
    </lineage>
</organism>
<evidence type="ECO:0000313" key="2">
    <source>
        <dbReference type="Proteomes" id="UP000681720"/>
    </source>
</evidence>
<sequence length="51" mass="5591">DDDDEFLESDFGIIPAIKNDIDTIQVDKNKSIIPSFISAVTTRAQARAQAP</sequence>
<dbReference type="Proteomes" id="UP000681720">
    <property type="component" value="Unassembled WGS sequence"/>
</dbReference>
<proteinExistence type="predicted"/>
<feature type="non-terminal residue" evidence="1">
    <location>
        <position position="51"/>
    </location>
</feature>
<feature type="non-terminal residue" evidence="1">
    <location>
        <position position="1"/>
    </location>
</feature>
<name>A0A8S3ET90_9BILA</name>
<accession>A0A8S3ET90</accession>